<name>A0A3N4I8S9_ASCIM</name>
<dbReference type="EMBL" id="ML119683">
    <property type="protein sequence ID" value="RPA81048.1"/>
    <property type="molecule type" value="Genomic_DNA"/>
</dbReference>
<sequence length="337" mass="38050">MDHIDSARIEHDDDAGLDPSLYNESIAESDTTSLSPSVFDYVYENGRRYASNRTGNDSILPNDEQEQERLDMTHHVCNLLLDGELFIAPVDLTGEKGVDGEPIRVLDVGTGTGIWAIDLGDQYPHVQVLGIDLSPIQPTYVPPNVRFEIDDLEAEEWNYNKKFTFIHVRLMMGSVKDWPVLIKKIYKNLLPGGYIQIHEVDVAQPQSDDGTHLNTSILEYSSKLSEAARKAGRPVDLAPKLQGYIEDAGFEGVTKIIRKAPIGAWPKDPRLKRIGHANYIGSLSGVEAYGRLLFTKVLGWSDEKAMELINRTVNDLHNKKLHLYYSQYYYYAQKPKE</sequence>
<feature type="compositionally biased region" description="Basic and acidic residues" evidence="1">
    <location>
        <begin position="1"/>
        <end position="11"/>
    </location>
</feature>
<dbReference type="PANTHER" id="PTHR43591">
    <property type="entry name" value="METHYLTRANSFERASE"/>
    <property type="match status" value="1"/>
</dbReference>
<reference evidence="2 3" key="1">
    <citation type="journal article" date="2018" name="Nat. Ecol. Evol.">
        <title>Pezizomycetes genomes reveal the molecular basis of ectomycorrhizal truffle lifestyle.</title>
        <authorList>
            <person name="Murat C."/>
            <person name="Payen T."/>
            <person name="Noel B."/>
            <person name="Kuo A."/>
            <person name="Morin E."/>
            <person name="Chen J."/>
            <person name="Kohler A."/>
            <person name="Krizsan K."/>
            <person name="Balestrini R."/>
            <person name="Da Silva C."/>
            <person name="Montanini B."/>
            <person name="Hainaut M."/>
            <person name="Levati E."/>
            <person name="Barry K.W."/>
            <person name="Belfiori B."/>
            <person name="Cichocki N."/>
            <person name="Clum A."/>
            <person name="Dockter R.B."/>
            <person name="Fauchery L."/>
            <person name="Guy J."/>
            <person name="Iotti M."/>
            <person name="Le Tacon F."/>
            <person name="Lindquist E.A."/>
            <person name="Lipzen A."/>
            <person name="Malagnac F."/>
            <person name="Mello A."/>
            <person name="Molinier V."/>
            <person name="Miyauchi S."/>
            <person name="Poulain J."/>
            <person name="Riccioni C."/>
            <person name="Rubini A."/>
            <person name="Sitrit Y."/>
            <person name="Splivallo R."/>
            <person name="Traeger S."/>
            <person name="Wang M."/>
            <person name="Zifcakova L."/>
            <person name="Wipf D."/>
            <person name="Zambonelli A."/>
            <person name="Paolocci F."/>
            <person name="Nowrousian M."/>
            <person name="Ottonello S."/>
            <person name="Baldrian P."/>
            <person name="Spatafora J.W."/>
            <person name="Henrissat B."/>
            <person name="Nagy L.G."/>
            <person name="Aury J.M."/>
            <person name="Wincker P."/>
            <person name="Grigoriev I.V."/>
            <person name="Bonfante P."/>
            <person name="Martin F.M."/>
        </authorList>
    </citation>
    <scope>NUCLEOTIDE SEQUENCE [LARGE SCALE GENOMIC DNA]</scope>
    <source>
        <strain evidence="2 3">RN42</strain>
    </source>
</reference>
<accession>A0A3N4I8S9</accession>
<dbReference type="GO" id="GO:0032259">
    <property type="term" value="P:methylation"/>
    <property type="evidence" value="ECO:0007669"/>
    <property type="project" value="UniProtKB-KW"/>
</dbReference>
<keyword evidence="2" id="KW-0808">Transferase</keyword>
<keyword evidence="3" id="KW-1185">Reference proteome</keyword>
<dbReference type="GO" id="GO:0008168">
    <property type="term" value="F:methyltransferase activity"/>
    <property type="evidence" value="ECO:0007669"/>
    <property type="project" value="UniProtKB-KW"/>
</dbReference>
<dbReference type="Proteomes" id="UP000275078">
    <property type="component" value="Unassembled WGS sequence"/>
</dbReference>
<dbReference type="Gene3D" id="3.40.50.150">
    <property type="entry name" value="Vaccinia Virus protein VP39"/>
    <property type="match status" value="1"/>
</dbReference>
<proteinExistence type="predicted"/>
<dbReference type="InterPro" id="IPR029063">
    <property type="entry name" value="SAM-dependent_MTases_sf"/>
</dbReference>
<dbReference type="STRING" id="1160509.A0A3N4I8S9"/>
<dbReference type="OrthoDB" id="2013972at2759"/>
<organism evidence="2 3">
    <name type="scientific">Ascobolus immersus RN42</name>
    <dbReference type="NCBI Taxonomy" id="1160509"/>
    <lineage>
        <taxon>Eukaryota</taxon>
        <taxon>Fungi</taxon>
        <taxon>Dikarya</taxon>
        <taxon>Ascomycota</taxon>
        <taxon>Pezizomycotina</taxon>
        <taxon>Pezizomycetes</taxon>
        <taxon>Pezizales</taxon>
        <taxon>Ascobolaceae</taxon>
        <taxon>Ascobolus</taxon>
    </lineage>
</organism>
<evidence type="ECO:0000256" key="1">
    <source>
        <dbReference type="SAM" id="MobiDB-lite"/>
    </source>
</evidence>
<gene>
    <name evidence="2" type="ORF">BJ508DRAFT_415058</name>
</gene>
<protein>
    <submittedName>
        <fullName evidence="2">S-adenosyl-L-methionine-dependent methyltransferase</fullName>
    </submittedName>
</protein>
<evidence type="ECO:0000313" key="3">
    <source>
        <dbReference type="Proteomes" id="UP000275078"/>
    </source>
</evidence>
<evidence type="ECO:0000313" key="2">
    <source>
        <dbReference type="EMBL" id="RPA81048.1"/>
    </source>
</evidence>
<dbReference type="Pfam" id="PF13489">
    <property type="entry name" value="Methyltransf_23"/>
    <property type="match status" value="1"/>
</dbReference>
<keyword evidence="2" id="KW-0489">Methyltransferase</keyword>
<dbReference type="CDD" id="cd02440">
    <property type="entry name" value="AdoMet_MTases"/>
    <property type="match status" value="1"/>
</dbReference>
<dbReference type="PANTHER" id="PTHR43591:SF24">
    <property type="entry name" value="2-METHOXY-6-POLYPRENYL-1,4-BENZOQUINOL METHYLASE, MITOCHONDRIAL"/>
    <property type="match status" value="1"/>
</dbReference>
<dbReference type="SUPFAM" id="SSF53335">
    <property type="entry name" value="S-adenosyl-L-methionine-dependent methyltransferases"/>
    <property type="match status" value="1"/>
</dbReference>
<dbReference type="AlphaFoldDB" id="A0A3N4I8S9"/>
<feature type="region of interest" description="Disordered" evidence="1">
    <location>
        <begin position="1"/>
        <end position="21"/>
    </location>
</feature>